<evidence type="ECO:0000313" key="2">
    <source>
        <dbReference type="Proteomes" id="UP001195483"/>
    </source>
</evidence>
<dbReference type="GO" id="GO:0005634">
    <property type="term" value="C:nucleus"/>
    <property type="evidence" value="ECO:0007669"/>
    <property type="project" value="TreeGrafter"/>
</dbReference>
<reference evidence="1" key="2">
    <citation type="journal article" date="2021" name="Genome Biol. Evol.">
        <title>Developing a high-quality reference genome for a parasitic bivalve with doubly uniparental inheritance (Bivalvia: Unionida).</title>
        <authorList>
            <person name="Smith C.H."/>
        </authorList>
    </citation>
    <scope>NUCLEOTIDE SEQUENCE</scope>
    <source>
        <strain evidence="1">CHS0354</strain>
        <tissue evidence="1">Mantle</tissue>
    </source>
</reference>
<dbReference type="InterPro" id="IPR011053">
    <property type="entry name" value="Single_hybrid_motif"/>
</dbReference>
<evidence type="ECO:0008006" key="3">
    <source>
        <dbReference type="Google" id="ProtNLM"/>
    </source>
</evidence>
<dbReference type="AlphaFoldDB" id="A0AAE0S9Y3"/>
<keyword evidence="2" id="KW-1185">Reference proteome</keyword>
<protein>
    <recommendedName>
        <fullName evidence="3">Actin-binding transcription modulator</fullName>
    </recommendedName>
</protein>
<dbReference type="GO" id="GO:0030027">
    <property type="term" value="C:lamellipodium"/>
    <property type="evidence" value="ECO:0007669"/>
    <property type="project" value="TreeGrafter"/>
</dbReference>
<accession>A0AAE0S9Y3</accession>
<comment type="caution">
    <text evidence="1">The sequence shown here is derived from an EMBL/GenBank/DDBJ whole genome shotgun (WGS) entry which is preliminary data.</text>
</comment>
<dbReference type="GO" id="GO:0048813">
    <property type="term" value="P:dendrite morphogenesis"/>
    <property type="evidence" value="ECO:0007669"/>
    <property type="project" value="TreeGrafter"/>
</dbReference>
<dbReference type="GO" id="GO:0051015">
    <property type="term" value="F:actin filament binding"/>
    <property type="evidence" value="ECO:0007669"/>
    <property type="project" value="TreeGrafter"/>
</dbReference>
<name>A0AAE0S9Y3_9BIVA</name>
<proteinExistence type="predicted"/>
<dbReference type="InterPro" id="IPR039169">
    <property type="entry name" value="Abitram"/>
</dbReference>
<reference evidence="1" key="1">
    <citation type="journal article" date="2021" name="Genome Biol. Evol.">
        <title>A High-Quality Reference Genome for a Parasitic Bivalve with Doubly Uniparental Inheritance (Bivalvia: Unionida).</title>
        <authorList>
            <person name="Smith C.H."/>
        </authorList>
    </citation>
    <scope>NUCLEOTIDE SEQUENCE</scope>
    <source>
        <strain evidence="1">CHS0354</strain>
    </source>
</reference>
<dbReference type="GO" id="GO:0003785">
    <property type="term" value="F:actin monomer binding"/>
    <property type="evidence" value="ECO:0007669"/>
    <property type="project" value="TreeGrafter"/>
</dbReference>
<organism evidence="1 2">
    <name type="scientific">Potamilus streckersoni</name>
    <dbReference type="NCBI Taxonomy" id="2493646"/>
    <lineage>
        <taxon>Eukaryota</taxon>
        <taxon>Metazoa</taxon>
        <taxon>Spiralia</taxon>
        <taxon>Lophotrochozoa</taxon>
        <taxon>Mollusca</taxon>
        <taxon>Bivalvia</taxon>
        <taxon>Autobranchia</taxon>
        <taxon>Heteroconchia</taxon>
        <taxon>Palaeoheterodonta</taxon>
        <taxon>Unionida</taxon>
        <taxon>Unionoidea</taxon>
        <taxon>Unionidae</taxon>
        <taxon>Ambleminae</taxon>
        <taxon>Lampsilini</taxon>
        <taxon>Potamilus</taxon>
    </lineage>
</organism>
<sequence length="145" mass="16459">MEVTKSQEQQQHKYPSVIDRYFKKKYYLFEDRQKEAFCILVHSNRICIVTLGETHPILSKNKCIRSVSFTIGDVNRLDNKVSGKAKRGAQTLTATSPLCEITCDDGEKFVVPAGMKGQLIEVNEQLLNNPSLLTLKAFLPLVSRR</sequence>
<dbReference type="GO" id="GO:0032433">
    <property type="term" value="C:filopodium tip"/>
    <property type="evidence" value="ECO:0007669"/>
    <property type="project" value="TreeGrafter"/>
</dbReference>
<dbReference type="Proteomes" id="UP001195483">
    <property type="component" value="Unassembled WGS sequence"/>
</dbReference>
<evidence type="ECO:0000313" key="1">
    <source>
        <dbReference type="EMBL" id="KAK3587839.1"/>
    </source>
</evidence>
<gene>
    <name evidence="1" type="ORF">CHS0354_019707</name>
</gene>
<dbReference type="GO" id="GO:0051489">
    <property type="term" value="P:regulation of filopodium assembly"/>
    <property type="evidence" value="ECO:0007669"/>
    <property type="project" value="TreeGrafter"/>
</dbReference>
<dbReference type="PANTHER" id="PTHR13651:SF0">
    <property type="entry name" value="PROTEIN ABITRAM"/>
    <property type="match status" value="1"/>
</dbReference>
<dbReference type="PANTHER" id="PTHR13651">
    <property type="entry name" value="PROTEIN ABITRAM"/>
    <property type="match status" value="1"/>
</dbReference>
<dbReference type="GO" id="GO:0030425">
    <property type="term" value="C:dendrite"/>
    <property type="evidence" value="ECO:0007669"/>
    <property type="project" value="TreeGrafter"/>
</dbReference>
<dbReference type="SUPFAM" id="SSF51230">
    <property type="entry name" value="Single hybrid motif"/>
    <property type="match status" value="1"/>
</dbReference>
<reference evidence="1" key="3">
    <citation type="submission" date="2023-05" db="EMBL/GenBank/DDBJ databases">
        <authorList>
            <person name="Smith C.H."/>
        </authorList>
    </citation>
    <scope>NUCLEOTIDE SEQUENCE</scope>
    <source>
        <strain evidence="1">CHS0354</strain>
        <tissue evidence="1">Mantle</tissue>
    </source>
</reference>
<dbReference type="GO" id="GO:0030833">
    <property type="term" value="P:regulation of actin filament polymerization"/>
    <property type="evidence" value="ECO:0007669"/>
    <property type="project" value="TreeGrafter"/>
</dbReference>
<dbReference type="EMBL" id="JAEAOA010001201">
    <property type="protein sequence ID" value="KAK3587839.1"/>
    <property type="molecule type" value="Genomic_DNA"/>
</dbReference>